<dbReference type="Proteomes" id="UP001168146">
    <property type="component" value="Unassembled WGS sequence"/>
</dbReference>
<sequence length="752" mass="83965">MPEYLCEDVTLNSTTAVQRAWSSITDDRWELPQNCIYSAIRVGGEKDPTLSLLTSYKRFAHARKIALRILSVLIAQDIDQFVEMRNVASCGEMLEIWAQQSGMSARDIKNIEQTGRWYMDFLDRHPRVGLGALLMLGNNHSVFGKSIPMKLASAFAGACMSIEGFKPQADKLAPYVYEALVNCAGQCGLIIDPTSRLGMILAREQQDNPRLAELSNPKQTPTIDIHERSVDQTSACLNRTPPASVDTPPSACQSTSTPSPASPDFDGPCPSERHCDKLVLLLCHFGPRSVPIELLQRAFVGQYRWDQDGKRIKAAPQETGLGTEFEYFEESTNLERCLSCLSNKGKIETDQDGSIHVRLTFRDELLWRTPHDVQKSWRRKASAVVCHAFPRGQTLDAQYPFVGRRLAPLLQWICESGGDYHACENLAETVLAAGPLAHFDTRPYVELFLQAIPFNHLHVWAIRQVLRKKGHCSTQELQNLFEDVVSQAVQPGLSNDMRMNAQIGRLRANFAVHLSRFATLDQAEAVLSTWAPINPTSTSEIEQSVADRISLVQATILRYRGEEVDARHRLEALRLTSGVKEDAFRAELIRNLLELTLDLKYVDELPVSMCNTTQREMHTLLNRADTHFDHGRCDHAATNYAVAAERAGGAEQRVRALIGVAKSNHCLALPSAEQDWLKVERLVMALGWNEGFAHGLIKLSLGILTDDMLRIEYATQVLLKPGFAAWVVGGQSWARLVCRMGRKGGPWDPSMA</sequence>
<organism evidence="2 3">
    <name type="scientific">Friedmanniomyces endolithicus</name>
    <dbReference type="NCBI Taxonomy" id="329885"/>
    <lineage>
        <taxon>Eukaryota</taxon>
        <taxon>Fungi</taxon>
        <taxon>Dikarya</taxon>
        <taxon>Ascomycota</taxon>
        <taxon>Pezizomycotina</taxon>
        <taxon>Dothideomycetes</taxon>
        <taxon>Dothideomycetidae</taxon>
        <taxon>Mycosphaerellales</taxon>
        <taxon>Teratosphaeriaceae</taxon>
        <taxon>Friedmanniomyces</taxon>
    </lineage>
</organism>
<proteinExistence type="predicted"/>
<reference evidence="2" key="1">
    <citation type="submission" date="2021-12" db="EMBL/GenBank/DDBJ databases">
        <title>Black yeast isolated from Biological Soil Crust.</title>
        <authorList>
            <person name="Kurbessoian T."/>
        </authorList>
    </citation>
    <scope>NUCLEOTIDE SEQUENCE</scope>
    <source>
        <strain evidence="2">CCFEE 5208</strain>
    </source>
</reference>
<dbReference type="AlphaFoldDB" id="A0AAN6F3J7"/>
<dbReference type="EMBL" id="JASUXU010000172">
    <property type="protein sequence ID" value="KAK0302745.1"/>
    <property type="molecule type" value="Genomic_DNA"/>
</dbReference>
<accession>A0AAN6F3J7</accession>
<protein>
    <submittedName>
        <fullName evidence="2">Uncharacterized protein</fullName>
    </submittedName>
</protein>
<evidence type="ECO:0000313" key="2">
    <source>
        <dbReference type="EMBL" id="KAK0302745.1"/>
    </source>
</evidence>
<feature type="region of interest" description="Disordered" evidence="1">
    <location>
        <begin position="236"/>
        <end position="267"/>
    </location>
</feature>
<name>A0AAN6F3J7_9PEZI</name>
<evidence type="ECO:0000256" key="1">
    <source>
        <dbReference type="SAM" id="MobiDB-lite"/>
    </source>
</evidence>
<comment type="caution">
    <text evidence="2">The sequence shown here is derived from an EMBL/GenBank/DDBJ whole genome shotgun (WGS) entry which is preliminary data.</text>
</comment>
<evidence type="ECO:0000313" key="3">
    <source>
        <dbReference type="Proteomes" id="UP001168146"/>
    </source>
</evidence>
<gene>
    <name evidence="2" type="ORF">LTR82_017772</name>
</gene>
<feature type="compositionally biased region" description="Polar residues" evidence="1">
    <location>
        <begin position="250"/>
        <end position="259"/>
    </location>
</feature>